<accession>A0A7K3UA29</accession>
<evidence type="ECO:0000313" key="1">
    <source>
        <dbReference type="EMBL" id="NEJ69999.1"/>
    </source>
</evidence>
<organism evidence="1 2">
    <name type="scientific">Rhizobium phaseoli</name>
    <dbReference type="NCBI Taxonomy" id="396"/>
    <lineage>
        <taxon>Bacteria</taxon>
        <taxon>Pseudomonadati</taxon>
        <taxon>Pseudomonadota</taxon>
        <taxon>Alphaproteobacteria</taxon>
        <taxon>Hyphomicrobiales</taxon>
        <taxon>Rhizobiaceae</taxon>
        <taxon>Rhizobium/Agrobacterium group</taxon>
        <taxon>Rhizobium</taxon>
    </lineage>
</organism>
<protein>
    <submittedName>
        <fullName evidence="1">Uncharacterized protein</fullName>
    </submittedName>
</protein>
<reference evidence="1 2" key="1">
    <citation type="submission" date="2019-12" db="EMBL/GenBank/DDBJ databases">
        <title>Rhizobium genotypes associated with high levels of biological nitrogen fixation by grain legumes in a temperate-maritime cropping system.</title>
        <authorList>
            <person name="Maluk M."/>
            <person name="Francesc Ferrando Molina F."/>
            <person name="Lopez Del Egido L."/>
            <person name="Lafos M."/>
            <person name="Langarica-Fuentes A."/>
            <person name="Gebre Yohannes G."/>
            <person name="Young M.W."/>
            <person name="Martin P."/>
            <person name="Gantlett R."/>
            <person name="Kenicer G."/>
            <person name="Hawes C."/>
            <person name="Begg G.S."/>
            <person name="Quilliam R.S."/>
            <person name="Squire G.R."/>
            <person name="Poole P.S."/>
            <person name="Young P.W."/>
            <person name="Iannetta P.M."/>
            <person name="James E.K."/>
        </authorList>
    </citation>
    <scope>NUCLEOTIDE SEQUENCE [LARGE SCALE GENOMIC DNA]</scope>
    <source>
        <strain evidence="1 2">JHI366</strain>
    </source>
</reference>
<proteinExistence type="predicted"/>
<evidence type="ECO:0000313" key="2">
    <source>
        <dbReference type="Proteomes" id="UP000471753"/>
    </source>
</evidence>
<name>A0A7K3UA29_9HYPH</name>
<comment type="caution">
    <text evidence="1">The sequence shown here is derived from an EMBL/GenBank/DDBJ whole genome shotgun (WGS) entry which is preliminary data.</text>
</comment>
<sequence length="75" mass="8439">MHHIECSNNRVRIPEPDSKEMRLLHVGRMISMSCCKAVSAAGFSMEHGGRRAQGRQALYVRDPLGKLVNILVHKN</sequence>
<gene>
    <name evidence="1" type="ORF">GR197_05525</name>
</gene>
<dbReference type="Proteomes" id="UP000471753">
    <property type="component" value="Unassembled WGS sequence"/>
</dbReference>
<dbReference type="EMBL" id="WUFT01000003">
    <property type="protein sequence ID" value="NEJ69999.1"/>
    <property type="molecule type" value="Genomic_DNA"/>
</dbReference>
<dbReference type="AlphaFoldDB" id="A0A7K3UA29"/>